<gene>
    <name evidence="2" type="ORF">URODEC1_LOCUS80037</name>
</gene>
<feature type="signal peptide" evidence="1">
    <location>
        <begin position="1"/>
        <end position="24"/>
    </location>
</feature>
<accession>A0ABC9CZA9</accession>
<dbReference type="EMBL" id="OZ075140">
    <property type="protein sequence ID" value="CAL5028766.1"/>
    <property type="molecule type" value="Genomic_DNA"/>
</dbReference>
<protein>
    <submittedName>
        <fullName evidence="2">Uncharacterized protein</fullName>
    </submittedName>
</protein>
<dbReference type="AlphaFoldDB" id="A0ABC9CZA9"/>
<sequence length="80" mass="9193">MDVKHATLCCLLLVVMLHANQIVAEDSCSYDFLSIPFCKSWMCKTQCWIESQVITSNTLKEYKCVKGGFNGWCRCLFCKK</sequence>
<feature type="chain" id="PRO_5044896182" evidence="1">
    <location>
        <begin position="25"/>
        <end position="80"/>
    </location>
</feature>
<evidence type="ECO:0000313" key="3">
    <source>
        <dbReference type="Proteomes" id="UP001497457"/>
    </source>
</evidence>
<proteinExistence type="predicted"/>
<organism evidence="2 3">
    <name type="scientific">Urochloa decumbens</name>
    <dbReference type="NCBI Taxonomy" id="240449"/>
    <lineage>
        <taxon>Eukaryota</taxon>
        <taxon>Viridiplantae</taxon>
        <taxon>Streptophyta</taxon>
        <taxon>Embryophyta</taxon>
        <taxon>Tracheophyta</taxon>
        <taxon>Spermatophyta</taxon>
        <taxon>Magnoliopsida</taxon>
        <taxon>Liliopsida</taxon>
        <taxon>Poales</taxon>
        <taxon>Poaceae</taxon>
        <taxon>PACMAD clade</taxon>
        <taxon>Panicoideae</taxon>
        <taxon>Panicodae</taxon>
        <taxon>Paniceae</taxon>
        <taxon>Melinidinae</taxon>
        <taxon>Urochloa</taxon>
    </lineage>
</organism>
<name>A0ABC9CZA9_9POAL</name>
<dbReference type="Proteomes" id="UP001497457">
    <property type="component" value="Chromosome 30rd"/>
</dbReference>
<evidence type="ECO:0000256" key="1">
    <source>
        <dbReference type="SAM" id="SignalP"/>
    </source>
</evidence>
<keyword evidence="1" id="KW-0732">Signal</keyword>
<reference evidence="2" key="1">
    <citation type="submission" date="2024-10" db="EMBL/GenBank/DDBJ databases">
        <authorList>
            <person name="Ryan C."/>
        </authorList>
    </citation>
    <scope>NUCLEOTIDE SEQUENCE [LARGE SCALE GENOMIC DNA]</scope>
</reference>
<evidence type="ECO:0000313" key="2">
    <source>
        <dbReference type="EMBL" id="CAL5028766.1"/>
    </source>
</evidence>
<keyword evidence="3" id="KW-1185">Reference proteome</keyword>